<keyword evidence="2" id="KW-1185">Reference proteome</keyword>
<accession>A0A1W1I959</accession>
<dbReference type="RefSeq" id="WP_155970284.1">
    <property type="nucleotide sequence ID" value="NZ_LT828648.1"/>
</dbReference>
<dbReference type="AlphaFoldDB" id="A0A1W1I959"/>
<evidence type="ECO:0000313" key="1">
    <source>
        <dbReference type="EMBL" id="SLM49471.1"/>
    </source>
</evidence>
<evidence type="ECO:0000313" key="2">
    <source>
        <dbReference type="Proteomes" id="UP000192042"/>
    </source>
</evidence>
<dbReference type="KEGG" id="nja:NSJP_3304"/>
<dbReference type="EMBL" id="LT828648">
    <property type="protein sequence ID" value="SLM49471.1"/>
    <property type="molecule type" value="Genomic_DNA"/>
</dbReference>
<gene>
    <name evidence="1" type="ORF">NSJP_3304</name>
</gene>
<name>A0A1W1I959_9BACT</name>
<sequence>MAHPVASFCAILMILTLSTGCPLTLEQRWEWFDSERRQEIGVKTKDYYLDEWGPPAKRTTTADGDIVWTWEQRAYGGAQGWRKTLIFTPDGVLKAFSRDYWPKER</sequence>
<protein>
    <submittedName>
        <fullName evidence="1">Uncharacterized protein</fullName>
    </submittedName>
</protein>
<proteinExistence type="predicted"/>
<dbReference type="Proteomes" id="UP000192042">
    <property type="component" value="Chromosome I"/>
</dbReference>
<organism evidence="1 2">
    <name type="scientific">Nitrospira japonica</name>
    <dbReference type="NCBI Taxonomy" id="1325564"/>
    <lineage>
        <taxon>Bacteria</taxon>
        <taxon>Pseudomonadati</taxon>
        <taxon>Nitrospirota</taxon>
        <taxon>Nitrospiria</taxon>
        <taxon>Nitrospirales</taxon>
        <taxon>Nitrospiraceae</taxon>
        <taxon>Nitrospira</taxon>
    </lineage>
</organism>
<reference evidence="1 2" key="1">
    <citation type="submission" date="2017-03" db="EMBL/GenBank/DDBJ databases">
        <authorList>
            <person name="Afonso C.L."/>
            <person name="Miller P.J."/>
            <person name="Scott M.A."/>
            <person name="Spackman E."/>
            <person name="Goraichik I."/>
            <person name="Dimitrov K.M."/>
            <person name="Suarez D.L."/>
            <person name="Swayne D.E."/>
        </authorList>
    </citation>
    <scope>NUCLEOTIDE SEQUENCE [LARGE SCALE GENOMIC DNA]</scope>
    <source>
        <strain evidence="1">Genome sequencing of Nitrospira japonica strain NJ11</strain>
    </source>
</reference>